<evidence type="ECO:0000256" key="13">
    <source>
        <dbReference type="PROSITE-ProRule" id="PRU10141"/>
    </source>
</evidence>
<dbReference type="PANTHER" id="PTHR44329">
    <property type="entry name" value="SERINE/THREONINE-PROTEIN KINASE TNNI3K-RELATED"/>
    <property type="match status" value="1"/>
</dbReference>
<feature type="repeat" description="ANK" evidence="12">
    <location>
        <begin position="980"/>
        <end position="1012"/>
    </location>
</feature>
<dbReference type="SUPFAM" id="SSF48403">
    <property type="entry name" value="Ankyrin repeat"/>
    <property type="match status" value="1"/>
</dbReference>
<dbReference type="InterPro" id="IPR000719">
    <property type="entry name" value="Prot_kinase_dom"/>
</dbReference>
<dbReference type="CDD" id="cd00029">
    <property type="entry name" value="C1"/>
    <property type="match status" value="1"/>
</dbReference>
<dbReference type="GO" id="GO:0046872">
    <property type="term" value="F:metal ion binding"/>
    <property type="evidence" value="ECO:0007669"/>
    <property type="project" value="UniProtKB-KW"/>
</dbReference>
<dbReference type="GO" id="GO:0004674">
    <property type="term" value="F:protein serine/threonine kinase activity"/>
    <property type="evidence" value="ECO:0007669"/>
    <property type="project" value="UniProtKB-EC"/>
</dbReference>
<evidence type="ECO:0000256" key="5">
    <source>
        <dbReference type="ARBA" id="ARBA00022723"/>
    </source>
</evidence>
<feature type="compositionally biased region" description="Polar residues" evidence="14">
    <location>
        <begin position="90"/>
        <end position="102"/>
    </location>
</feature>
<keyword evidence="12" id="KW-0040">ANK repeat</keyword>
<feature type="compositionally biased region" description="Low complexity" evidence="14">
    <location>
        <begin position="175"/>
        <end position="189"/>
    </location>
</feature>
<organism evidence="18 19">
    <name type="scientific">Polysphondylium violaceum</name>
    <dbReference type="NCBI Taxonomy" id="133409"/>
    <lineage>
        <taxon>Eukaryota</taxon>
        <taxon>Amoebozoa</taxon>
        <taxon>Evosea</taxon>
        <taxon>Eumycetozoa</taxon>
        <taxon>Dictyostelia</taxon>
        <taxon>Dictyosteliales</taxon>
        <taxon>Dictyosteliaceae</taxon>
        <taxon>Polysphondylium</taxon>
    </lineage>
</organism>
<dbReference type="Pfam" id="PF00023">
    <property type="entry name" value="Ank"/>
    <property type="match status" value="1"/>
</dbReference>
<dbReference type="Gene3D" id="3.30.60.20">
    <property type="match status" value="1"/>
</dbReference>
<dbReference type="SMART" id="SM00568">
    <property type="entry name" value="GRAM"/>
    <property type="match status" value="1"/>
</dbReference>
<dbReference type="SMART" id="SM00109">
    <property type="entry name" value="C1"/>
    <property type="match status" value="1"/>
</dbReference>
<protein>
    <recommendedName>
        <fullName evidence="2">non-specific serine/threonine protein kinase</fullName>
        <ecNumber evidence="2">2.7.11.1</ecNumber>
    </recommendedName>
</protein>
<evidence type="ECO:0000256" key="4">
    <source>
        <dbReference type="ARBA" id="ARBA00022679"/>
    </source>
</evidence>
<dbReference type="Gene3D" id="1.10.510.10">
    <property type="entry name" value="Transferase(Phosphotransferase) domain 1"/>
    <property type="match status" value="1"/>
</dbReference>
<name>A0A8J4V6U5_9MYCE</name>
<evidence type="ECO:0000256" key="9">
    <source>
        <dbReference type="ARBA" id="ARBA00022840"/>
    </source>
</evidence>
<proteinExistence type="inferred from homology"/>
<dbReference type="Gene3D" id="3.30.200.20">
    <property type="entry name" value="Phosphorylase Kinase, domain 1"/>
    <property type="match status" value="1"/>
</dbReference>
<dbReference type="InterPro" id="IPR017441">
    <property type="entry name" value="Protein_kinase_ATP_BS"/>
</dbReference>
<keyword evidence="19" id="KW-1185">Reference proteome</keyword>
<feature type="repeat" description="ANK" evidence="12">
    <location>
        <begin position="945"/>
        <end position="979"/>
    </location>
</feature>
<dbReference type="OrthoDB" id="539213at2759"/>
<dbReference type="Gene3D" id="1.25.40.20">
    <property type="entry name" value="Ankyrin repeat-containing domain"/>
    <property type="match status" value="1"/>
</dbReference>
<dbReference type="InterPro" id="IPR011009">
    <property type="entry name" value="Kinase-like_dom_sf"/>
</dbReference>
<feature type="compositionally biased region" description="Low complexity" evidence="14">
    <location>
        <begin position="814"/>
        <end position="827"/>
    </location>
</feature>
<feature type="domain" description="BEACH-type PH" evidence="17">
    <location>
        <begin position="674"/>
        <end position="771"/>
    </location>
</feature>
<sequence>MSIKSPLQQNKEFLKSTDSGNGSGGSSNSILLGKSVSSSNIATSNKVVVVGQDTNLERLAAALPVRTLTRGVSNHNIKCPSSISNSVSSGNLPPISTNPLRNSSSKLPPPSPTSFSNNTTTITTSLSTPSSPVTTNSLNSSPNSKPLPKPPGYLQKIKEIKNQIGHQSATNLYSSLDSINSSDSNGSDGKTSKPNPGLLYKAYSESNITLNNNIVIKNDNDNSSGLNNSNNSNSNSNDDLDGQEFTEKSPPLNTGKKKNTRCKSASISEYKSKGSSLNFPPLPPTPLTGMGLPPLPPIPKNSSSSLLPSIQHTQPLTASLSSPSSCFLIPIPPANNQDKFINNPPLPTTPSHHENLHIMASGAQSLPTPTILMPMMGNQNLSPNYLDQQSPFPYSTSLTSSVPIHQASSPPTPNSMSPIPSPVVPKGINIPDNTSTGTSGSTICSPEILSPKGGKPHSLKLKYFTQPTRCHICTQFIWSLIGKQGFICTDCGNTVHKFCVSKLKDVCTCSPPKRRFFFSDKEKEKELLEKQIDSLVDGPIQTSISTPPSPNVTYPDQVPVSVSQPQTPISPRTYSTSSDNSNHSSTSINNSPNINQTNVVHSNNNTDINNNNYNMLISSNSSNNSETISHSHSGTFSPNSESLNTTSNSSSKKNRKSGYESMLRDFQINFKGLIPQDETLVTSYSCGYQGSSIKHGRLYITEYNLCFYDNLVFDKSKARQKIIPVSSITSIERKSSGLAPNGIVVHTEDRDFQFCLFIHREEAFDVLETLLIHRERQLLSESIHNKNLDGMRKLLHHQRGRQSVIKGSKRSKSTDNSNSNSSTVFNSLRNPHQPTDESHLITVIKSNDLEMVQLLLEYYNSNKSNEINHLDNDGYTPLHVAVSSDCSDDLLTQLIRHPSIQIEVRNVDGNTALHYFCQRFRSPECQKIAQLLIDKGSNVNAQNHNGETPLHKAIFNHSVRLLMVYVLLKNNADVNIVNVAGESPLHYAVRLGRLDVLKILITAGADPTLLSSRGKKSPLLLAEEHNNSPEIVDLLRRLEIIINSLNMSSLNQYKMALILEELNKEGSFARLDEAMLASIGCYDEDHKKRFYSLKNQRIFISGPPAVTPGAKDLLKELENMDIKNGKWIISETDLEYTDKIGSGGSGKVYKGLYRGREVAIKVLKSAEKADDRESFLKEFTVLGSLQSTLIVGLYGVVLEPKICLVMEYCSKGSLFAVLQTEKVTWEKFFSFSHQLLKGVSTLHMSEPQILHRDIKTLNFLVTKDGRIKVADFGLSRFNTKSNQMTLNKTRGTVTYCAPEVFQGQEYSEKSDVYSMGIVFWELVYTVINQRYLRPYGEYKNFNEFQILLHTANQNLRPTIPTTTPPSVKLLISRCWDKNITTRPTCNEAIALLVNCEKEFQSKQAEWNQCIQPINLSDSDCSPLSSFST</sequence>
<dbReference type="InterPro" id="IPR046349">
    <property type="entry name" value="C1-like_sf"/>
</dbReference>
<evidence type="ECO:0000259" key="17">
    <source>
        <dbReference type="PROSITE" id="PS51783"/>
    </source>
</evidence>
<keyword evidence="6 13" id="KW-0547">Nucleotide-binding</keyword>
<feature type="domain" description="Phorbol-ester/DAG-type" evidence="16">
    <location>
        <begin position="456"/>
        <end position="507"/>
    </location>
</feature>
<dbReference type="PROSITE" id="PS50297">
    <property type="entry name" value="ANK_REP_REGION"/>
    <property type="match status" value="3"/>
</dbReference>
<feature type="compositionally biased region" description="Polar residues" evidence="14">
    <location>
        <begin position="1"/>
        <end position="11"/>
    </location>
</feature>
<feature type="region of interest" description="Disordered" evidence="14">
    <location>
        <begin position="1"/>
        <end position="26"/>
    </location>
</feature>
<keyword evidence="7" id="KW-0418">Kinase</keyword>
<dbReference type="PROSITE" id="PS50011">
    <property type="entry name" value="PROTEIN_KINASE_DOM"/>
    <property type="match status" value="1"/>
</dbReference>
<comment type="caution">
    <text evidence="18">The sequence shown here is derived from an EMBL/GenBank/DDBJ whole genome shotgun (WGS) entry which is preliminary data.</text>
</comment>
<feature type="binding site" evidence="13">
    <location>
        <position position="1161"/>
    </location>
    <ligand>
        <name>ATP</name>
        <dbReference type="ChEBI" id="CHEBI:30616"/>
    </ligand>
</feature>
<reference evidence="18" key="1">
    <citation type="submission" date="2020-01" db="EMBL/GenBank/DDBJ databases">
        <title>Development of genomics and gene disruption for Polysphondylium violaceum indicates a role for the polyketide synthase stlB in stalk morphogenesis.</title>
        <authorList>
            <person name="Narita B."/>
            <person name="Kawabe Y."/>
            <person name="Kin K."/>
            <person name="Saito T."/>
            <person name="Gibbs R."/>
            <person name="Kuspa A."/>
            <person name="Muzny D."/>
            <person name="Queller D."/>
            <person name="Richards S."/>
            <person name="Strassman J."/>
            <person name="Sucgang R."/>
            <person name="Worley K."/>
            <person name="Schaap P."/>
        </authorList>
    </citation>
    <scope>NUCLEOTIDE SEQUENCE</scope>
    <source>
        <strain evidence="18">QSvi11</strain>
    </source>
</reference>
<evidence type="ECO:0000313" key="19">
    <source>
        <dbReference type="Proteomes" id="UP000695562"/>
    </source>
</evidence>
<dbReference type="PROSITE" id="PS50081">
    <property type="entry name" value="ZF_DAG_PE_2"/>
    <property type="match status" value="1"/>
</dbReference>
<keyword evidence="3" id="KW-0723">Serine/threonine-protein kinase</keyword>
<keyword evidence="4" id="KW-0808">Transferase</keyword>
<dbReference type="InterPro" id="IPR023362">
    <property type="entry name" value="PH-BEACH_dom"/>
</dbReference>
<dbReference type="PANTHER" id="PTHR44329:SF288">
    <property type="entry name" value="MITOGEN-ACTIVATED PROTEIN KINASE KINASE KINASE 20"/>
    <property type="match status" value="1"/>
</dbReference>
<feature type="region of interest" description="Disordered" evidence="14">
    <location>
        <begin position="798"/>
        <end position="833"/>
    </location>
</feature>
<dbReference type="Pfam" id="PF12796">
    <property type="entry name" value="Ank_2"/>
    <property type="match status" value="1"/>
</dbReference>
<dbReference type="SMART" id="SM00248">
    <property type="entry name" value="ANK"/>
    <property type="match status" value="6"/>
</dbReference>
<dbReference type="PROSITE" id="PS51783">
    <property type="entry name" value="PH_BEACH"/>
    <property type="match status" value="1"/>
</dbReference>
<keyword evidence="8" id="KW-0862">Zinc</keyword>
<evidence type="ECO:0000259" key="16">
    <source>
        <dbReference type="PROSITE" id="PS50081"/>
    </source>
</evidence>
<evidence type="ECO:0000259" key="15">
    <source>
        <dbReference type="PROSITE" id="PS50011"/>
    </source>
</evidence>
<dbReference type="InterPro" id="IPR051681">
    <property type="entry name" value="Ser/Thr_Kinases-Pseudokinases"/>
</dbReference>
<dbReference type="Pfam" id="PF00130">
    <property type="entry name" value="C1_1"/>
    <property type="match status" value="1"/>
</dbReference>
<dbReference type="SUPFAM" id="SSF57889">
    <property type="entry name" value="Cysteine-rich domain"/>
    <property type="match status" value="1"/>
</dbReference>
<dbReference type="InterPro" id="IPR004182">
    <property type="entry name" value="GRAM"/>
</dbReference>
<feature type="compositionally biased region" description="Polar residues" evidence="14">
    <location>
        <begin position="560"/>
        <end position="572"/>
    </location>
</feature>
<dbReference type="PROSITE" id="PS00107">
    <property type="entry name" value="PROTEIN_KINASE_ATP"/>
    <property type="match status" value="1"/>
</dbReference>
<feature type="domain" description="Protein kinase" evidence="15">
    <location>
        <begin position="1134"/>
        <end position="1399"/>
    </location>
</feature>
<dbReference type="InterPro" id="IPR001245">
    <property type="entry name" value="Ser-Thr/Tyr_kinase_cat_dom"/>
</dbReference>
<evidence type="ECO:0000256" key="11">
    <source>
        <dbReference type="ARBA" id="ARBA00048679"/>
    </source>
</evidence>
<feature type="region of interest" description="Disordered" evidence="14">
    <location>
        <begin position="175"/>
        <end position="198"/>
    </location>
</feature>
<gene>
    <name evidence="18" type="ORF">CYY_002487</name>
</gene>
<dbReference type="InterPro" id="IPR002219">
    <property type="entry name" value="PKC_DAG/PE"/>
</dbReference>
<evidence type="ECO:0000256" key="12">
    <source>
        <dbReference type="PROSITE-ProRule" id="PRU00023"/>
    </source>
</evidence>
<evidence type="ECO:0000313" key="18">
    <source>
        <dbReference type="EMBL" id="KAF2076187.1"/>
    </source>
</evidence>
<comment type="catalytic activity">
    <reaction evidence="11">
        <text>L-seryl-[protein] + ATP = O-phospho-L-seryl-[protein] + ADP + H(+)</text>
        <dbReference type="Rhea" id="RHEA:17989"/>
        <dbReference type="Rhea" id="RHEA-COMP:9863"/>
        <dbReference type="Rhea" id="RHEA-COMP:11604"/>
        <dbReference type="ChEBI" id="CHEBI:15378"/>
        <dbReference type="ChEBI" id="CHEBI:29999"/>
        <dbReference type="ChEBI" id="CHEBI:30616"/>
        <dbReference type="ChEBI" id="CHEBI:83421"/>
        <dbReference type="ChEBI" id="CHEBI:456216"/>
        <dbReference type="EC" id="2.7.11.1"/>
    </reaction>
</comment>
<comment type="similarity">
    <text evidence="1">Belongs to the protein kinase superfamily. TKL Ser/Thr protein kinase family.</text>
</comment>
<dbReference type="InterPro" id="IPR011993">
    <property type="entry name" value="PH-like_dom_sf"/>
</dbReference>
<feature type="region of interest" description="Disordered" evidence="14">
    <location>
        <begin position="397"/>
        <end position="417"/>
    </location>
</feature>
<feature type="compositionally biased region" description="Low complexity" evidence="14">
    <location>
        <begin position="219"/>
        <end position="237"/>
    </location>
</feature>
<dbReference type="Gene3D" id="2.30.29.30">
    <property type="entry name" value="Pleckstrin-homology domain (PH domain)/Phosphotyrosine-binding domain (PTB)"/>
    <property type="match status" value="1"/>
</dbReference>
<dbReference type="InterPro" id="IPR036770">
    <property type="entry name" value="Ankyrin_rpt-contain_sf"/>
</dbReference>
<evidence type="ECO:0000256" key="1">
    <source>
        <dbReference type="ARBA" id="ARBA00005843"/>
    </source>
</evidence>
<dbReference type="PROSITE" id="PS00108">
    <property type="entry name" value="PROTEIN_KINASE_ST"/>
    <property type="match status" value="1"/>
</dbReference>
<dbReference type="Proteomes" id="UP000695562">
    <property type="component" value="Unassembled WGS sequence"/>
</dbReference>
<evidence type="ECO:0000256" key="6">
    <source>
        <dbReference type="ARBA" id="ARBA00022741"/>
    </source>
</evidence>
<feature type="compositionally biased region" description="Low complexity" evidence="14">
    <location>
        <begin position="573"/>
        <end position="651"/>
    </location>
</feature>
<feature type="region of interest" description="Disordered" evidence="14">
    <location>
        <begin position="538"/>
        <end position="658"/>
    </location>
</feature>
<feature type="repeat" description="ANK" evidence="12">
    <location>
        <begin position="908"/>
        <end position="944"/>
    </location>
</feature>
<evidence type="ECO:0000256" key="7">
    <source>
        <dbReference type="ARBA" id="ARBA00022777"/>
    </source>
</evidence>
<feature type="region of interest" description="Disordered" evidence="14">
    <location>
        <begin position="73"/>
        <end position="153"/>
    </location>
</feature>
<dbReference type="InterPro" id="IPR002110">
    <property type="entry name" value="Ankyrin_rpt"/>
</dbReference>
<comment type="catalytic activity">
    <reaction evidence="10">
        <text>L-threonyl-[protein] + ATP = O-phospho-L-threonyl-[protein] + ADP + H(+)</text>
        <dbReference type="Rhea" id="RHEA:46608"/>
        <dbReference type="Rhea" id="RHEA-COMP:11060"/>
        <dbReference type="Rhea" id="RHEA-COMP:11605"/>
        <dbReference type="ChEBI" id="CHEBI:15378"/>
        <dbReference type="ChEBI" id="CHEBI:30013"/>
        <dbReference type="ChEBI" id="CHEBI:30616"/>
        <dbReference type="ChEBI" id="CHEBI:61977"/>
        <dbReference type="ChEBI" id="CHEBI:456216"/>
        <dbReference type="EC" id="2.7.11.1"/>
    </reaction>
</comment>
<keyword evidence="9 13" id="KW-0067">ATP-binding</keyword>
<evidence type="ECO:0000256" key="2">
    <source>
        <dbReference type="ARBA" id="ARBA00012513"/>
    </source>
</evidence>
<feature type="region of interest" description="Disordered" evidence="14">
    <location>
        <begin position="219"/>
        <end position="278"/>
    </location>
</feature>
<dbReference type="Pfam" id="PF07714">
    <property type="entry name" value="PK_Tyr_Ser-Thr"/>
    <property type="match status" value="1"/>
</dbReference>
<feature type="compositionally biased region" description="Low complexity" evidence="14">
    <location>
        <begin position="113"/>
        <end position="144"/>
    </location>
</feature>
<keyword evidence="5" id="KW-0479">Metal-binding</keyword>
<evidence type="ECO:0000256" key="10">
    <source>
        <dbReference type="ARBA" id="ARBA00047899"/>
    </source>
</evidence>
<dbReference type="InterPro" id="IPR008271">
    <property type="entry name" value="Ser/Thr_kinase_AS"/>
</dbReference>
<accession>A0A8J4V6U5</accession>
<dbReference type="EC" id="2.7.11.1" evidence="2"/>
<dbReference type="PROSITE" id="PS50088">
    <property type="entry name" value="ANK_REPEAT"/>
    <property type="match status" value="3"/>
</dbReference>
<dbReference type="SMART" id="SM00220">
    <property type="entry name" value="S_TKc"/>
    <property type="match status" value="1"/>
</dbReference>
<dbReference type="EMBL" id="AJWJ01000069">
    <property type="protein sequence ID" value="KAF2076187.1"/>
    <property type="molecule type" value="Genomic_DNA"/>
</dbReference>
<dbReference type="Pfam" id="PF02893">
    <property type="entry name" value="GRAM"/>
    <property type="match status" value="1"/>
</dbReference>
<evidence type="ECO:0000256" key="14">
    <source>
        <dbReference type="SAM" id="MobiDB-lite"/>
    </source>
</evidence>
<evidence type="ECO:0000256" key="8">
    <source>
        <dbReference type="ARBA" id="ARBA00022833"/>
    </source>
</evidence>
<evidence type="ECO:0000256" key="3">
    <source>
        <dbReference type="ARBA" id="ARBA00022527"/>
    </source>
</evidence>
<dbReference type="GO" id="GO:0005524">
    <property type="term" value="F:ATP binding"/>
    <property type="evidence" value="ECO:0007669"/>
    <property type="project" value="UniProtKB-UniRule"/>
</dbReference>
<dbReference type="SUPFAM" id="SSF56112">
    <property type="entry name" value="Protein kinase-like (PK-like)"/>
    <property type="match status" value="1"/>
</dbReference>